<evidence type="ECO:0008006" key="5">
    <source>
        <dbReference type="Google" id="ProtNLM"/>
    </source>
</evidence>
<feature type="compositionally biased region" description="Basic residues" evidence="2">
    <location>
        <begin position="26"/>
        <end position="36"/>
    </location>
</feature>
<proteinExistence type="predicted"/>
<dbReference type="OrthoDB" id="6606299at2759"/>
<dbReference type="EMBL" id="VYZN01000040">
    <property type="protein sequence ID" value="KAE9532111.1"/>
    <property type="molecule type" value="Genomic_DNA"/>
</dbReference>
<evidence type="ECO:0000313" key="4">
    <source>
        <dbReference type="Proteomes" id="UP000475862"/>
    </source>
</evidence>
<reference evidence="3 4" key="1">
    <citation type="submission" date="2019-08" db="EMBL/GenBank/DDBJ databases">
        <title>The genome of the soybean aphid Biotype 1, its phylome, world population structure and adaptation to the North American continent.</title>
        <authorList>
            <person name="Giordano R."/>
            <person name="Donthu R.K."/>
            <person name="Hernandez A.G."/>
            <person name="Wright C.L."/>
            <person name="Zimin A.V."/>
        </authorList>
    </citation>
    <scope>NUCLEOTIDE SEQUENCE [LARGE SCALE GENOMIC DNA]</scope>
    <source>
        <tissue evidence="3">Whole aphids</tissue>
    </source>
</reference>
<protein>
    <recommendedName>
        <fullName evidence="5">BZIP domain-containing protein</fullName>
    </recommendedName>
</protein>
<sequence length="406" mass="47183">MERSCSSSSETSSAKYEFSDSDSDHKRHGRSSRPRRLPTSNNKNAVAARINRMKQKQYVKDLEQKMSRLKREIRSIKRELKEREEKWASSRRQVAYLRGMIANSHQIGSLLRNIRWRNIIPQGSNIDKTLNELNSDASIDHFPISASHSLFDGCFDLLEERDNNCIMPPPVAPQEDEGWALLDVIDPATTEIMVILKNFSYSKKPSHLNMCQCAHCYRRKTVVRLHIREAVISHVQYYMPNLQIRHKCNSYQLNIARSFKILILHEDHSLPLIQSSLDDSKPASMAAPFHVTICGSKSFGELIISMCPKITHSLLKFLLKTLHHKDLRKTSFKLHTQQYHRHHFSYMNSVEYVRLFYFKRNVICFYGYCHFKCVQIASRSAKTAVNEPPIWPLMFNSPFNIGKNTL</sequence>
<comment type="caution">
    <text evidence="3">The sequence shown here is derived from an EMBL/GenBank/DDBJ whole genome shotgun (WGS) entry which is preliminary data.</text>
</comment>
<feature type="coiled-coil region" evidence="1">
    <location>
        <begin position="52"/>
        <end position="86"/>
    </location>
</feature>
<keyword evidence="4" id="KW-1185">Reference proteome</keyword>
<feature type="compositionally biased region" description="Low complexity" evidence="2">
    <location>
        <begin position="1"/>
        <end position="16"/>
    </location>
</feature>
<evidence type="ECO:0000313" key="3">
    <source>
        <dbReference type="EMBL" id="KAE9532111.1"/>
    </source>
</evidence>
<dbReference type="Proteomes" id="UP000475862">
    <property type="component" value="Unassembled WGS sequence"/>
</dbReference>
<organism evidence="3 4">
    <name type="scientific">Aphis glycines</name>
    <name type="common">Soybean aphid</name>
    <dbReference type="NCBI Taxonomy" id="307491"/>
    <lineage>
        <taxon>Eukaryota</taxon>
        <taxon>Metazoa</taxon>
        <taxon>Ecdysozoa</taxon>
        <taxon>Arthropoda</taxon>
        <taxon>Hexapoda</taxon>
        <taxon>Insecta</taxon>
        <taxon>Pterygota</taxon>
        <taxon>Neoptera</taxon>
        <taxon>Paraneoptera</taxon>
        <taxon>Hemiptera</taxon>
        <taxon>Sternorrhyncha</taxon>
        <taxon>Aphidomorpha</taxon>
        <taxon>Aphidoidea</taxon>
        <taxon>Aphididae</taxon>
        <taxon>Aphidini</taxon>
        <taxon>Aphis</taxon>
        <taxon>Aphis</taxon>
    </lineage>
</organism>
<accession>A0A6G0TG97</accession>
<gene>
    <name evidence="3" type="ORF">AGLY_010313</name>
</gene>
<evidence type="ECO:0000256" key="1">
    <source>
        <dbReference type="SAM" id="Coils"/>
    </source>
</evidence>
<evidence type="ECO:0000256" key="2">
    <source>
        <dbReference type="SAM" id="MobiDB-lite"/>
    </source>
</evidence>
<keyword evidence="1" id="KW-0175">Coiled coil</keyword>
<name>A0A6G0TG97_APHGL</name>
<feature type="region of interest" description="Disordered" evidence="2">
    <location>
        <begin position="1"/>
        <end position="44"/>
    </location>
</feature>
<dbReference type="AlphaFoldDB" id="A0A6G0TG97"/>